<evidence type="ECO:0000313" key="2">
    <source>
        <dbReference type="Proteomes" id="UP000009038"/>
    </source>
</evidence>
<dbReference type="HOGENOM" id="CLU_3227215_0_0_1"/>
<organism evidence="1 2">
    <name type="scientific">Aspergillus niger (strain ATCC 1015 / CBS 113.46 / FGSC A1144 / LSHB Ac4 / NCTC 3858a / NRRL 328 / USDA 3528.7)</name>
    <dbReference type="NCBI Taxonomy" id="380704"/>
    <lineage>
        <taxon>Eukaryota</taxon>
        <taxon>Fungi</taxon>
        <taxon>Dikarya</taxon>
        <taxon>Ascomycota</taxon>
        <taxon>Pezizomycotina</taxon>
        <taxon>Eurotiomycetes</taxon>
        <taxon>Eurotiomycetidae</taxon>
        <taxon>Eurotiales</taxon>
        <taxon>Aspergillaceae</taxon>
        <taxon>Aspergillus</taxon>
        <taxon>Aspergillus subgen. Circumdati</taxon>
    </lineage>
</organism>
<dbReference type="Proteomes" id="UP000009038">
    <property type="component" value="Unassembled WGS sequence"/>
</dbReference>
<protein>
    <submittedName>
        <fullName evidence="1">Uncharacterized protein</fullName>
    </submittedName>
</protein>
<proteinExistence type="predicted"/>
<evidence type="ECO:0000313" key="1">
    <source>
        <dbReference type="EMBL" id="EHA21137.1"/>
    </source>
</evidence>
<accession>G3Y742</accession>
<sequence>RSQRKLWWRLAAVLTCKSIVKFGYRGERLIEPSSSWFLPKFPSG</sequence>
<gene>
    <name evidence="1" type="ORF">ASPNIDRAFT_138531</name>
</gene>
<dbReference type="EMBL" id="ACJE01000015">
    <property type="protein sequence ID" value="EHA21137.1"/>
    <property type="molecule type" value="Genomic_DNA"/>
</dbReference>
<dbReference type="AlphaFoldDB" id="G3Y742"/>
<feature type="non-terminal residue" evidence="1">
    <location>
        <position position="1"/>
    </location>
</feature>
<comment type="caution">
    <text evidence="1">The sequence shown here is derived from an EMBL/GenBank/DDBJ whole genome shotgun (WGS) entry which is preliminary data.</text>
</comment>
<reference evidence="1 2" key="1">
    <citation type="journal article" date="2011" name="Genome Res.">
        <title>Comparative genomics of citric-acid-producing Aspergillus niger ATCC 1015 versus enzyme-producing CBS 513.88.</title>
        <authorList>
            <person name="Andersen M.R."/>
            <person name="Salazar M.P."/>
            <person name="Schaap P.J."/>
            <person name="van de Vondervoort P.J."/>
            <person name="Culley D."/>
            <person name="Thykaer J."/>
            <person name="Frisvad J.C."/>
            <person name="Nielsen K.F."/>
            <person name="Albang R."/>
            <person name="Albermann K."/>
            <person name="Berka R.M."/>
            <person name="Braus G.H."/>
            <person name="Braus-Stromeyer S.A."/>
            <person name="Corrochano L.M."/>
            <person name="Dai Z."/>
            <person name="van Dijck P.W."/>
            <person name="Hofmann G."/>
            <person name="Lasure L.L."/>
            <person name="Magnuson J.K."/>
            <person name="Menke H."/>
            <person name="Meijer M."/>
            <person name="Meijer S.L."/>
            <person name="Nielsen J.B."/>
            <person name="Nielsen M.L."/>
            <person name="van Ooyen A.J."/>
            <person name="Pel H.J."/>
            <person name="Poulsen L."/>
            <person name="Samson R.A."/>
            <person name="Stam H."/>
            <person name="Tsang A."/>
            <person name="van den Brink J.M."/>
            <person name="Atkins A."/>
            <person name="Aerts A."/>
            <person name="Shapiro H."/>
            <person name="Pangilinan J."/>
            <person name="Salamov A."/>
            <person name="Lou Y."/>
            <person name="Lindquist E."/>
            <person name="Lucas S."/>
            <person name="Grimwood J."/>
            <person name="Grigoriev I.V."/>
            <person name="Kubicek C.P."/>
            <person name="Martinez D."/>
            <person name="van Peij N.N."/>
            <person name="Roubos J.A."/>
            <person name="Nielsen J."/>
            <person name="Baker S.E."/>
        </authorList>
    </citation>
    <scope>NUCLEOTIDE SEQUENCE [LARGE SCALE GENOMIC DNA]</scope>
    <source>
        <strain evidence="2">ATCC 1015 / CBS 113.46 / FGSC A1144 / LSHB Ac4 / NCTC 3858a / NRRL 328 / USDA 3528.7</strain>
    </source>
</reference>
<name>G3Y742_ASPNA</name>